<sequence>MNPRTNIPAKSLPAGV</sequence>
<name>A0A0E9PK54_ANGAN</name>
<reference evidence="1" key="1">
    <citation type="submission" date="2014-11" db="EMBL/GenBank/DDBJ databases">
        <authorList>
            <person name="Amaro Gonzalez C."/>
        </authorList>
    </citation>
    <scope>NUCLEOTIDE SEQUENCE</scope>
</reference>
<accession>A0A0E9PK54</accession>
<dbReference type="EMBL" id="GBXM01071260">
    <property type="protein sequence ID" value="JAH37317.1"/>
    <property type="molecule type" value="Transcribed_RNA"/>
</dbReference>
<dbReference type="AlphaFoldDB" id="A0A0E9PK54"/>
<evidence type="ECO:0000313" key="1">
    <source>
        <dbReference type="EMBL" id="JAH05016.1"/>
    </source>
</evidence>
<reference evidence="1" key="2">
    <citation type="journal article" date="2015" name="Fish Shellfish Immunol.">
        <title>Early steps in the European eel (Anguilla anguilla)-Vibrio vulnificus interaction in the gills: Role of the RtxA13 toxin.</title>
        <authorList>
            <person name="Callol A."/>
            <person name="Pajuelo D."/>
            <person name="Ebbesson L."/>
            <person name="Teles M."/>
            <person name="MacKenzie S."/>
            <person name="Amaro C."/>
        </authorList>
    </citation>
    <scope>NUCLEOTIDE SEQUENCE</scope>
</reference>
<protein>
    <submittedName>
        <fullName evidence="1">Uncharacterized protein</fullName>
    </submittedName>
</protein>
<organism evidence="1">
    <name type="scientific">Anguilla anguilla</name>
    <name type="common">European freshwater eel</name>
    <name type="synonym">Muraena anguilla</name>
    <dbReference type="NCBI Taxonomy" id="7936"/>
    <lineage>
        <taxon>Eukaryota</taxon>
        <taxon>Metazoa</taxon>
        <taxon>Chordata</taxon>
        <taxon>Craniata</taxon>
        <taxon>Vertebrata</taxon>
        <taxon>Euteleostomi</taxon>
        <taxon>Actinopterygii</taxon>
        <taxon>Neopterygii</taxon>
        <taxon>Teleostei</taxon>
        <taxon>Anguilliformes</taxon>
        <taxon>Anguillidae</taxon>
        <taxon>Anguilla</taxon>
    </lineage>
</organism>
<dbReference type="EMBL" id="GBXM01103561">
    <property type="protein sequence ID" value="JAH05016.1"/>
    <property type="molecule type" value="Transcribed_RNA"/>
</dbReference>
<proteinExistence type="predicted"/>